<gene>
    <name evidence="2" type="ORF">M9405_00120</name>
</gene>
<keyword evidence="3" id="KW-1185">Reference proteome</keyword>
<evidence type="ECO:0000313" key="2">
    <source>
        <dbReference type="EMBL" id="URJ25136.1"/>
    </source>
</evidence>
<dbReference type="Gene3D" id="3.30.300.90">
    <property type="entry name" value="BolA-like"/>
    <property type="match status" value="1"/>
</dbReference>
<dbReference type="InterPro" id="IPR036065">
    <property type="entry name" value="BolA-like_sf"/>
</dbReference>
<dbReference type="InterPro" id="IPR002634">
    <property type="entry name" value="BolA"/>
</dbReference>
<accession>A0ABY4STC9</accession>
<comment type="similarity">
    <text evidence="1">Belongs to the BolA/IbaG family.</text>
</comment>
<sequence length="85" mass="10039">MSISNIVKNILLQHLSLDELYVNTNQKNCYIIAVSRIFYGITELERHKIIYAPLMTEIINKNIHAVTIKTFDPEEWIVKRKFYIA</sequence>
<name>A0ABY4STC9_9ENTR</name>
<dbReference type="PIRSF" id="PIRSF003113">
    <property type="entry name" value="BolA"/>
    <property type="match status" value="1"/>
</dbReference>
<proteinExistence type="inferred from homology"/>
<protein>
    <submittedName>
        <fullName evidence="2">BolA/IbaG family iron-sulfur metabolism protein</fullName>
    </submittedName>
</protein>
<dbReference type="Pfam" id="PF01722">
    <property type="entry name" value="BolA"/>
    <property type="match status" value="1"/>
</dbReference>
<dbReference type="RefSeq" id="WP_250223267.1">
    <property type="nucleotide sequence ID" value="NZ_CP097762.1"/>
</dbReference>
<dbReference type="EMBL" id="CP097762">
    <property type="protein sequence ID" value="URJ25136.1"/>
    <property type="molecule type" value="Genomic_DNA"/>
</dbReference>
<dbReference type="Proteomes" id="UP001056834">
    <property type="component" value="Chromosome"/>
</dbReference>
<dbReference type="SUPFAM" id="SSF82657">
    <property type="entry name" value="BolA-like"/>
    <property type="match status" value="1"/>
</dbReference>
<evidence type="ECO:0000313" key="3">
    <source>
        <dbReference type="Proteomes" id="UP001056834"/>
    </source>
</evidence>
<evidence type="ECO:0000256" key="1">
    <source>
        <dbReference type="RuleBase" id="RU003860"/>
    </source>
</evidence>
<reference evidence="2" key="1">
    <citation type="submission" date="2022-05" db="EMBL/GenBank/DDBJ databases">
        <title>Impact of host demography and evolutionary history on endosymbiont molecular evolution: a test in carpenter ants (Genus Camponotus) and their Blochmannia endosymbionts.</title>
        <authorList>
            <person name="Manthey J.D."/>
            <person name="Giron J.C."/>
            <person name="Hruska J.P."/>
        </authorList>
    </citation>
    <scope>NUCLEOTIDE SEQUENCE</scope>
    <source>
        <strain evidence="2">C-006</strain>
    </source>
</reference>
<organism evidence="2 3">
    <name type="scientific">Candidatus Blochmannia ocreatus</name>
    <name type="common">nom. nud.</name>
    <dbReference type="NCBI Taxonomy" id="251538"/>
    <lineage>
        <taxon>Bacteria</taxon>
        <taxon>Pseudomonadati</taxon>
        <taxon>Pseudomonadota</taxon>
        <taxon>Gammaproteobacteria</taxon>
        <taxon>Enterobacterales</taxon>
        <taxon>Enterobacteriaceae</taxon>
        <taxon>ant endosymbionts</taxon>
        <taxon>Candidatus Blochmanniella</taxon>
    </lineage>
</organism>